<proteinExistence type="predicted"/>
<evidence type="ECO:0000313" key="2">
    <source>
        <dbReference type="EMBL" id="WNG48163.1"/>
    </source>
</evidence>
<keyword evidence="1" id="KW-0812">Transmembrane</keyword>
<reference evidence="2 3" key="1">
    <citation type="submission" date="2019-08" db="EMBL/GenBank/DDBJ databases">
        <title>Archangium and Cystobacter genomes.</title>
        <authorList>
            <person name="Chen I.-C.K."/>
            <person name="Wielgoss S."/>
        </authorList>
    </citation>
    <scope>NUCLEOTIDE SEQUENCE [LARGE SCALE GENOMIC DNA]</scope>
    <source>
        <strain evidence="2 3">Cbm 6</strain>
    </source>
</reference>
<gene>
    <name evidence="2" type="ORF">F0U60_31530</name>
</gene>
<keyword evidence="1" id="KW-1133">Transmembrane helix</keyword>
<dbReference type="EMBL" id="CP043494">
    <property type="protein sequence ID" value="WNG48163.1"/>
    <property type="molecule type" value="Genomic_DNA"/>
</dbReference>
<protein>
    <recommendedName>
        <fullName evidence="4">DUF3592 domain-containing protein</fullName>
    </recommendedName>
</protein>
<feature type="transmembrane region" description="Helical" evidence="1">
    <location>
        <begin position="115"/>
        <end position="136"/>
    </location>
</feature>
<evidence type="ECO:0008006" key="4">
    <source>
        <dbReference type="Google" id="ProtNLM"/>
    </source>
</evidence>
<name>A0ABY9WYF1_9BACT</name>
<evidence type="ECO:0000256" key="1">
    <source>
        <dbReference type="SAM" id="Phobius"/>
    </source>
</evidence>
<dbReference type="RefSeq" id="WP_395805344.1">
    <property type="nucleotide sequence ID" value="NZ_CP043494.1"/>
</dbReference>
<organism evidence="2 3">
    <name type="scientific">Archangium minus</name>
    <dbReference type="NCBI Taxonomy" id="83450"/>
    <lineage>
        <taxon>Bacteria</taxon>
        <taxon>Pseudomonadati</taxon>
        <taxon>Myxococcota</taxon>
        <taxon>Myxococcia</taxon>
        <taxon>Myxococcales</taxon>
        <taxon>Cystobacterineae</taxon>
        <taxon>Archangiaceae</taxon>
        <taxon>Archangium</taxon>
    </lineage>
</organism>
<accession>A0ABY9WYF1</accession>
<sequence length="141" mass="15603">MTPPDIQSRFWTTVVIAVPCLAFGGFEFMTTLRFVLYAEASHGVVVSASQRGDGQYTMFKGYPEVITFSDSDGNEHTTTLYYGQPGHHPPGSSVKILYNRYDPARTARYGFAAQLWLIPGAFLFIGAFGLTGAFVIRNRGY</sequence>
<evidence type="ECO:0000313" key="3">
    <source>
        <dbReference type="Proteomes" id="UP001611383"/>
    </source>
</evidence>
<dbReference type="Proteomes" id="UP001611383">
    <property type="component" value="Chromosome"/>
</dbReference>
<feature type="transmembrane region" description="Helical" evidence="1">
    <location>
        <begin position="6"/>
        <end position="26"/>
    </location>
</feature>
<keyword evidence="3" id="KW-1185">Reference proteome</keyword>
<keyword evidence="1" id="KW-0472">Membrane</keyword>